<feature type="transmembrane region" description="Helical" evidence="1">
    <location>
        <begin position="38"/>
        <end position="59"/>
    </location>
</feature>
<evidence type="ECO:0000313" key="3">
    <source>
        <dbReference type="Proteomes" id="UP000027997"/>
    </source>
</evidence>
<organism evidence="2 3">
    <name type="scientific">Endozoicomonas elysicola</name>
    <dbReference type="NCBI Taxonomy" id="305900"/>
    <lineage>
        <taxon>Bacteria</taxon>
        <taxon>Pseudomonadati</taxon>
        <taxon>Pseudomonadota</taxon>
        <taxon>Gammaproteobacteria</taxon>
        <taxon>Oceanospirillales</taxon>
        <taxon>Endozoicomonadaceae</taxon>
        <taxon>Endozoicomonas</taxon>
    </lineage>
</organism>
<protein>
    <submittedName>
        <fullName evidence="2">Uncharacterized protein</fullName>
    </submittedName>
</protein>
<keyword evidence="3" id="KW-1185">Reference proteome</keyword>
<gene>
    <name evidence="2" type="ORF">GV64_20390</name>
</gene>
<dbReference type="AlphaFoldDB" id="A0A081KF47"/>
<name>A0A081KF47_9GAMM</name>
<feature type="transmembrane region" description="Helical" evidence="1">
    <location>
        <begin position="7"/>
        <end position="32"/>
    </location>
</feature>
<dbReference type="EMBL" id="JOJP01000001">
    <property type="protein sequence ID" value="KEI72773.1"/>
    <property type="molecule type" value="Genomic_DNA"/>
</dbReference>
<accession>A0A081KF47</accession>
<dbReference type="RefSeq" id="WP_020581447.1">
    <property type="nucleotide sequence ID" value="NZ_JOJP01000001.1"/>
</dbReference>
<proteinExistence type="predicted"/>
<keyword evidence="1" id="KW-0472">Membrane</keyword>
<sequence>MNKKRSGIGFVTIVGWCLSLILFDWMSLALWFDFENVFFSLLVFIKNAVFISILGIMYGKSHVNV</sequence>
<reference evidence="2 3" key="1">
    <citation type="submission" date="2014-06" db="EMBL/GenBank/DDBJ databases">
        <title>Whole Genome Sequences of Three Symbiotic Endozoicomonas Bacteria.</title>
        <authorList>
            <person name="Neave M.J."/>
            <person name="Apprill A."/>
            <person name="Voolstra C.R."/>
        </authorList>
    </citation>
    <scope>NUCLEOTIDE SEQUENCE [LARGE SCALE GENOMIC DNA]</scope>
    <source>
        <strain evidence="2 3">DSM 22380</strain>
    </source>
</reference>
<keyword evidence="1" id="KW-1133">Transmembrane helix</keyword>
<evidence type="ECO:0000256" key="1">
    <source>
        <dbReference type="SAM" id="Phobius"/>
    </source>
</evidence>
<keyword evidence="1" id="KW-0812">Transmembrane</keyword>
<dbReference type="Proteomes" id="UP000027997">
    <property type="component" value="Unassembled WGS sequence"/>
</dbReference>
<evidence type="ECO:0000313" key="2">
    <source>
        <dbReference type="EMBL" id="KEI72773.1"/>
    </source>
</evidence>
<comment type="caution">
    <text evidence="2">The sequence shown here is derived from an EMBL/GenBank/DDBJ whole genome shotgun (WGS) entry which is preliminary data.</text>
</comment>